<dbReference type="SUPFAM" id="SSF57783">
    <property type="entry name" value="Zinc beta-ribbon"/>
    <property type="match status" value="1"/>
</dbReference>
<comment type="caution">
    <text evidence="5">The sequence shown here is derived from an EMBL/GenBank/DDBJ whole genome shotgun (WGS) entry which is preliminary data.</text>
</comment>
<dbReference type="InterPro" id="IPR050219">
    <property type="entry name" value="DnaG_primase"/>
</dbReference>
<evidence type="ECO:0000313" key="6">
    <source>
        <dbReference type="Proteomes" id="UP001204376"/>
    </source>
</evidence>
<evidence type="ECO:0000256" key="1">
    <source>
        <dbReference type="ARBA" id="ARBA00022723"/>
    </source>
</evidence>
<organism evidence="5 6">
    <name type="scientific">Mucilaginibacter aquariorum</name>
    <dbReference type="NCBI Taxonomy" id="2967225"/>
    <lineage>
        <taxon>Bacteria</taxon>
        <taxon>Pseudomonadati</taxon>
        <taxon>Bacteroidota</taxon>
        <taxon>Sphingobacteriia</taxon>
        <taxon>Sphingobacteriales</taxon>
        <taxon>Sphingobacteriaceae</taxon>
        <taxon>Mucilaginibacter</taxon>
    </lineage>
</organism>
<feature type="domain" description="Zinc finger CHC2-type" evidence="4">
    <location>
        <begin position="25"/>
        <end position="70"/>
    </location>
</feature>
<reference evidence="5 6" key="1">
    <citation type="submission" date="2022-07" db="EMBL/GenBank/DDBJ databases">
        <title>Mucilaginibacter sp. JC4.</title>
        <authorList>
            <person name="Le V."/>
            <person name="Ko S.-R."/>
            <person name="Ahn C.-Y."/>
            <person name="Oh H.-M."/>
        </authorList>
    </citation>
    <scope>NUCLEOTIDE SEQUENCE [LARGE SCALE GENOMIC DNA]</scope>
    <source>
        <strain evidence="5 6">JC4</strain>
    </source>
</reference>
<evidence type="ECO:0000313" key="5">
    <source>
        <dbReference type="EMBL" id="MCQ6957134.1"/>
    </source>
</evidence>
<evidence type="ECO:0000256" key="2">
    <source>
        <dbReference type="ARBA" id="ARBA00022771"/>
    </source>
</evidence>
<dbReference type="Proteomes" id="UP001204376">
    <property type="component" value="Unassembled WGS sequence"/>
</dbReference>
<accession>A0ABT1SXS1</accession>
<keyword evidence="1" id="KW-0479">Metal-binding</keyword>
<dbReference type="EMBL" id="JANHOH010000001">
    <property type="protein sequence ID" value="MCQ6957134.1"/>
    <property type="molecule type" value="Genomic_DNA"/>
</dbReference>
<dbReference type="Gene3D" id="3.90.580.10">
    <property type="entry name" value="Zinc finger, CHC2-type domain"/>
    <property type="match status" value="1"/>
</dbReference>
<dbReference type="Pfam" id="PF01807">
    <property type="entry name" value="Zn_ribbon_DnaG"/>
    <property type="match status" value="1"/>
</dbReference>
<keyword evidence="3" id="KW-0862">Zinc</keyword>
<proteinExistence type="predicted"/>
<dbReference type="PANTHER" id="PTHR30313:SF2">
    <property type="entry name" value="DNA PRIMASE"/>
    <property type="match status" value="1"/>
</dbReference>
<dbReference type="RefSeq" id="WP_256537343.1">
    <property type="nucleotide sequence ID" value="NZ_JANHOH010000001.1"/>
</dbReference>
<evidence type="ECO:0000259" key="4">
    <source>
        <dbReference type="SMART" id="SM00400"/>
    </source>
</evidence>
<gene>
    <name evidence="5" type="ORF">NPE20_04160</name>
</gene>
<sequence>MSATSSDLVKLATVYISLKESRRTLRGRCPFHRDAGESLMISPEKNIFKCFGCGKEGGPAEFKLAMEQLIKS</sequence>
<protein>
    <submittedName>
        <fullName evidence="5">CHC2 zinc finger domain-containing protein</fullName>
    </submittedName>
</protein>
<dbReference type="PANTHER" id="PTHR30313">
    <property type="entry name" value="DNA PRIMASE"/>
    <property type="match status" value="1"/>
</dbReference>
<name>A0ABT1SXS1_9SPHI</name>
<keyword evidence="2" id="KW-0863">Zinc-finger</keyword>
<dbReference type="InterPro" id="IPR036977">
    <property type="entry name" value="DNA_primase_Znf_CHC2"/>
</dbReference>
<keyword evidence="6" id="KW-1185">Reference proteome</keyword>
<dbReference type="InterPro" id="IPR002694">
    <property type="entry name" value="Znf_CHC2"/>
</dbReference>
<evidence type="ECO:0000256" key="3">
    <source>
        <dbReference type="ARBA" id="ARBA00022833"/>
    </source>
</evidence>
<dbReference type="SMART" id="SM00400">
    <property type="entry name" value="ZnF_CHCC"/>
    <property type="match status" value="1"/>
</dbReference>